<dbReference type="NCBIfam" id="NF000584">
    <property type="entry name" value="PRK00009.1"/>
    <property type="match status" value="1"/>
</dbReference>
<dbReference type="Gene3D" id="1.20.1440.90">
    <property type="entry name" value="Phosphoenolpyruvate/pyruvate domain"/>
    <property type="match status" value="1"/>
</dbReference>
<dbReference type="PROSITE" id="PS00393">
    <property type="entry name" value="PEPCASE_2"/>
    <property type="match status" value="1"/>
</dbReference>
<evidence type="ECO:0000256" key="3">
    <source>
        <dbReference type="ARBA" id="ARBA00008346"/>
    </source>
</evidence>
<dbReference type="EC" id="4.1.1.31" evidence="4 10"/>
<dbReference type="InterPro" id="IPR018129">
    <property type="entry name" value="PEP_COase_Lys_AS"/>
</dbReference>
<evidence type="ECO:0000256" key="10">
    <source>
        <dbReference type="HAMAP-Rule" id="MF_00595"/>
    </source>
</evidence>
<dbReference type="HAMAP" id="MF_00595">
    <property type="entry name" value="PEPcase_type1"/>
    <property type="match status" value="1"/>
</dbReference>
<evidence type="ECO:0000256" key="2">
    <source>
        <dbReference type="ARBA" id="ARBA00003670"/>
    </source>
</evidence>
<keyword evidence="7 10" id="KW-0456">Lyase</keyword>
<dbReference type="GO" id="GO:0008964">
    <property type="term" value="F:phosphoenolpyruvate carboxylase activity"/>
    <property type="evidence" value="ECO:0007669"/>
    <property type="project" value="UniProtKB-UniRule"/>
</dbReference>
<sequence length="877" mass="99222">MADSQASLRRNVNRLGSLLGHTIKDHHGEEFFNKIENIRQLSKAARAGNEEDREVLLDQLKGLSDDELVPVTRAFSHFLNLANLAEQYHGVSKECEEAFDMPDHFDNLMVRLKDKGLTNEQIASSISKLDMELVLTAHPTEVSRRTLIQKQESIFECLTELEDSSLSQRRKARLENRLQQLVSQAWHTLEFRTQRPTPIDEAKAGYATIEHSLWEAIPAFVRSMDERLEEHTGIRLPIDAVPVRFSSWMGGDRDGNPFVTSKVTQEVLLLSRWVAADLYLRDMKPLIGELSMTECSEEMKQVMGECREPYRAVLKKLRERLRHTRSWCERSLVDMADASDIMTDNKELIEPLELCYRSLKEVGLGVIADGPLLDMIRRAHSFGLTLIKLDIRQEADRHTEVMSELTRALGMGDYASWDETDRQTFLLRELQNPRPLLPNNWQPSPDVKEVVDTCRVIAREGEKALRTYVISMAYNPSDVLAVALLLKECGVDFPMPVVPLFETLTALDGAADCIEKLLSLPWYRGYSAGGQMVMIGYSDSAKDAGWMAAGWAQYRAMEEVTEVCKQHNVDLTFFHGRGGTIGRGGGPAHSAILSQPPGSVNGHLRVTEQGEMIRFKFGFPDVARKSLMLYASATMEATLLPPPAPEQSWRDMMDQLSRDSLEVYRGMVRGEPEFVPYFRAVTPEQELAGLPLGSRPAKRKPNGGVESLRAIPWIFAWTQIRLMLPTWLGCGVALKNALEKEQRETLDEMMEQWPFFKARLEMLEMVFMKTDPKLAEYYEDRLVPTGLQHLGDKLRTLLDSAINTVLELKGGSELMSAHPVNKQGIALRNPYIDPLNVLQAELLYRLRHLEEDKECKNLEQALMITVAGIAAGMRNTG</sequence>
<evidence type="ECO:0000256" key="9">
    <source>
        <dbReference type="ARBA" id="ARBA00048995"/>
    </source>
</evidence>
<comment type="function">
    <text evidence="2 10">Forms oxaloacetate, a four-carbon dicarboxylic acid source for the tricarboxylic acid cycle.</text>
</comment>
<comment type="caution">
    <text evidence="13">The sequence shown here is derived from an EMBL/GenBank/DDBJ whole genome shotgun (WGS) entry which is preliminary data.</text>
</comment>
<comment type="similarity">
    <text evidence="3 10">Belongs to the PEPCase type 1 family.</text>
</comment>
<keyword evidence="6 10" id="KW-0460">Magnesium</keyword>
<dbReference type="PANTHER" id="PTHR30523">
    <property type="entry name" value="PHOSPHOENOLPYRUVATE CARBOXYLASE"/>
    <property type="match status" value="1"/>
</dbReference>
<accession>A0A081N441</accession>
<dbReference type="Pfam" id="PF00311">
    <property type="entry name" value="PEPcase"/>
    <property type="match status" value="1"/>
</dbReference>
<evidence type="ECO:0000256" key="5">
    <source>
        <dbReference type="ARBA" id="ARBA00022419"/>
    </source>
</evidence>
<dbReference type="PROSITE" id="PS00781">
    <property type="entry name" value="PEPCASE_1"/>
    <property type="match status" value="1"/>
</dbReference>
<protein>
    <recommendedName>
        <fullName evidence="5 10">Phosphoenolpyruvate carboxylase</fullName>
        <shortName evidence="10">PEPC</shortName>
        <shortName evidence="10">PEPCase</shortName>
        <ecNumber evidence="4 10">4.1.1.31</ecNumber>
    </recommendedName>
</protein>
<evidence type="ECO:0000313" key="13">
    <source>
        <dbReference type="EMBL" id="KEQ13214.1"/>
    </source>
</evidence>
<evidence type="ECO:0000256" key="7">
    <source>
        <dbReference type="ARBA" id="ARBA00023239"/>
    </source>
</evidence>
<dbReference type="GO" id="GO:0015977">
    <property type="term" value="P:carbon fixation"/>
    <property type="evidence" value="ECO:0007669"/>
    <property type="project" value="UniProtKB-UniRule"/>
</dbReference>
<comment type="catalytic activity">
    <reaction evidence="9 10">
        <text>oxaloacetate + phosphate = phosphoenolpyruvate + hydrogencarbonate</text>
        <dbReference type="Rhea" id="RHEA:28370"/>
        <dbReference type="ChEBI" id="CHEBI:16452"/>
        <dbReference type="ChEBI" id="CHEBI:17544"/>
        <dbReference type="ChEBI" id="CHEBI:43474"/>
        <dbReference type="ChEBI" id="CHEBI:58702"/>
        <dbReference type="EC" id="4.1.1.31"/>
    </reaction>
</comment>
<dbReference type="eggNOG" id="COG2352">
    <property type="taxonomic scope" value="Bacteria"/>
</dbReference>
<proteinExistence type="inferred from homology"/>
<dbReference type="GO" id="GO:0005829">
    <property type="term" value="C:cytosol"/>
    <property type="evidence" value="ECO:0007669"/>
    <property type="project" value="TreeGrafter"/>
</dbReference>
<dbReference type="GO" id="GO:0006099">
    <property type="term" value="P:tricarboxylic acid cycle"/>
    <property type="evidence" value="ECO:0007669"/>
    <property type="project" value="InterPro"/>
</dbReference>
<dbReference type="SUPFAM" id="SSF51621">
    <property type="entry name" value="Phosphoenolpyruvate/pyruvate domain"/>
    <property type="match status" value="1"/>
</dbReference>
<keyword evidence="8 10" id="KW-0120">Carbon dioxide fixation</keyword>
<dbReference type="InterPro" id="IPR021135">
    <property type="entry name" value="PEP_COase"/>
</dbReference>
<dbReference type="PRINTS" id="PR00150">
    <property type="entry name" value="PEPCARBXLASE"/>
</dbReference>
<evidence type="ECO:0000256" key="11">
    <source>
        <dbReference type="PROSITE-ProRule" id="PRU10111"/>
    </source>
</evidence>
<dbReference type="PANTHER" id="PTHR30523:SF6">
    <property type="entry name" value="PHOSPHOENOLPYRUVATE CARBOXYLASE"/>
    <property type="match status" value="1"/>
</dbReference>
<dbReference type="AlphaFoldDB" id="A0A081N441"/>
<gene>
    <name evidence="10" type="primary">ppc</name>
    <name evidence="13" type="ORF">GZ77_12265</name>
</gene>
<evidence type="ECO:0000256" key="8">
    <source>
        <dbReference type="ARBA" id="ARBA00023300"/>
    </source>
</evidence>
<evidence type="ECO:0000256" key="12">
    <source>
        <dbReference type="PROSITE-ProRule" id="PRU10112"/>
    </source>
</evidence>
<keyword evidence="14" id="KW-1185">Reference proteome</keyword>
<dbReference type="InterPro" id="IPR022805">
    <property type="entry name" value="PEP_COase_bac/pln-type"/>
</dbReference>
<name>A0A081N441_9GAMM</name>
<dbReference type="GO" id="GO:0006107">
    <property type="term" value="P:oxaloacetate metabolic process"/>
    <property type="evidence" value="ECO:0007669"/>
    <property type="project" value="UniProtKB-UniRule"/>
</dbReference>
<dbReference type="RefSeq" id="WP_034875812.1">
    <property type="nucleotide sequence ID" value="NZ_JOKG01000003.1"/>
</dbReference>
<organism evidence="13 14">
    <name type="scientific">Endozoicomonas montiporae</name>
    <dbReference type="NCBI Taxonomy" id="1027273"/>
    <lineage>
        <taxon>Bacteria</taxon>
        <taxon>Pseudomonadati</taxon>
        <taxon>Pseudomonadota</taxon>
        <taxon>Gammaproteobacteria</taxon>
        <taxon>Oceanospirillales</taxon>
        <taxon>Endozoicomonadaceae</taxon>
        <taxon>Endozoicomonas</taxon>
    </lineage>
</organism>
<evidence type="ECO:0000256" key="6">
    <source>
        <dbReference type="ARBA" id="ARBA00022842"/>
    </source>
</evidence>
<comment type="subunit">
    <text evidence="10">Homotetramer.</text>
</comment>
<dbReference type="EMBL" id="JOKG01000003">
    <property type="protein sequence ID" value="KEQ13214.1"/>
    <property type="molecule type" value="Genomic_DNA"/>
</dbReference>
<dbReference type="InterPro" id="IPR015813">
    <property type="entry name" value="Pyrv/PenolPyrv_kinase-like_dom"/>
</dbReference>
<evidence type="ECO:0000313" key="14">
    <source>
        <dbReference type="Proteomes" id="UP000028006"/>
    </source>
</evidence>
<evidence type="ECO:0000256" key="4">
    <source>
        <dbReference type="ARBA" id="ARBA00012305"/>
    </source>
</evidence>
<evidence type="ECO:0000256" key="1">
    <source>
        <dbReference type="ARBA" id="ARBA00001946"/>
    </source>
</evidence>
<dbReference type="GO" id="GO:0000287">
    <property type="term" value="F:magnesium ion binding"/>
    <property type="evidence" value="ECO:0007669"/>
    <property type="project" value="UniProtKB-UniRule"/>
</dbReference>
<dbReference type="Proteomes" id="UP000028006">
    <property type="component" value="Unassembled WGS sequence"/>
</dbReference>
<dbReference type="InterPro" id="IPR033129">
    <property type="entry name" value="PEPCASE_His_AS"/>
</dbReference>
<reference evidence="13 14" key="1">
    <citation type="submission" date="2014-06" db="EMBL/GenBank/DDBJ databases">
        <title>Whole Genome Sequences of Three Symbiotic Endozoicomonas Bacteria.</title>
        <authorList>
            <person name="Neave M.J."/>
            <person name="Apprill A."/>
            <person name="Voolstra C.R."/>
        </authorList>
    </citation>
    <scope>NUCLEOTIDE SEQUENCE [LARGE SCALE GENOMIC DNA]</scope>
    <source>
        <strain evidence="13 14">LMG 24815</strain>
    </source>
</reference>
<comment type="cofactor">
    <cofactor evidence="1 10">
        <name>Mg(2+)</name>
        <dbReference type="ChEBI" id="CHEBI:18420"/>
    </cofactor>
</comment>
<keyword evidence="13" id="KW-0670">Pyruvate</keyword>
<feature type="active site" evidence="10 12">
    <location>
        <position position="542"/>
    </location>
</feature>
<feature type="active site" evidence="10 11">
    <location>
        <position position="138"/>
    </location>
</feature>